<organism evidence="1 2">
    <name type="scientific">Phrynosoma platyrhinos</name>
    <name type="common">Desert horned lizard</name>
    <dbReference type="NCBI Taxonomy" id="52577"/>
    <lineage>
        <taxon>Eukaryota</taxon>
        <taxon>Metazoa</taxon>
        <taxon>Chordata</taxon>
        <taxon>Craniata</taxon>
        <taxon>Vertebrata</taxon>
        <taxon>Euteleostomi</taxon>
        <taxon>Lepidosauria</taxon>
        <taxon>Squamata</taxon>
        <taxon>Bifurcata</taxon>
        <taxon>Unidentata</taxon>
        <taxon>Episquamata</taxon>
        <taxon>Toxicofera</taxon>
        <taxon>Iguania</taxon>
        <taxon>Phrynosomatidae</taxon>
        <taxon>Phrynosomatinae</taxon>
        <taxon>Phrynosoma</taxon>
    </lineage>
</organism>
<proteinExistence type="predicted"/>
<name>A0ABQ7SEN0_PHRPL</name>
<dbReference type="Gene3D" id="2.10.220.10">
    <property type="entry name" value="Hormone Receptor, Insulin-like Growth Factor Receptor 1, Chain A, domain 2"/>
    <property type="match status" value="2"/>
</dbReference>
<dbReference type="EMBL" id="JAIPUX010005290">
    <property type="protein sequence ID" value="KAH0615787.1"/>
    <property type="molecule type" value="Genomic_DNA"/>
</dbReference>
<dbReference type="SUPFAM" id="SSF57184">
    <property type="entry name" value="Growth factor receptor domain"/>
    <property type="match status" value="1"/>
</dbReference>
<dbReference type="CDD" id="cd00064">
    <property type="entry name" value="FU"/>
    <property type="match status" value="2"/>
</dbReference>
<dbReference type="Proteomes" id="UP000826234">
    <property type="component" value="Unassembled WGS sequence"/>
</dbReference>
<dbReference type="PANTHER" id="PTHR15332">
    <property type="entry name" value="PROPROTEIN CONVERTASE SUBTILISIN_KEXIN TYPE 5-LIKE"/>
    <property type="match status" value="1"/>
</dbReference>
<evidence type="ECO:0000313" key="2">
    <source>
        <dbReference type="Proteomes" id="UP000826234"/>
    </source>
</evidence>
<evidence type="ECO:0008006" key="3">
    <source>
        <dbReference type="Google" id="ProtNLM"/>
    </source>
</evidence>
<accession>A0ABQ7SEN0</accession>
<keyword evidence="2" id="KW-1185">Reference proteome</keyword>
<comment type="caution">
    <text evidence="1">The sequence shown here is derived from an EMBL/GenBank/DDBJ whole genome shotgun (WGS) entry which is preliminary data.</text>
</comment>
<dbReference type="InterPro" id="IPR009030">
    <property type="entry name" value="Growth_fac_rcpt_cys_sf"/>
</dbReference>
<dbReference type="SMART" id="SM00261">
    <property type="entry name" value="FU"/>
    <property type="match status" value="3"/>
</dbReference>
<protein>
    <recommendedName>
        <fullName evidence="3">R-spondin Fu-CRD domain-containing protein</fullName>
    </recommendedName>
</protein>
<dbReference type="PANTHER" id="PTHR15332:SF175">
    <property type="entry name" value="PROPROTEIN CONVERTASE SUBTILISIN_KEXIN TYPE 5-LIKE"/>
    <property type="match status" value="1"/>
</dbReference>
<dbReference type="InterPro" id="IPR006212">
    <property type="entry name" value="Furin_repeat"/>
</dbReference>
<gene>
    <name evidence="1" type="ORF">JD844_026281</name>
</gene>
<sequence>MIFSLLKACSETCETCHPDHYGCISCASGRVLHSGNCVFKCPTGYYADNSQRCRVCHDSCSSCIGPLSTQCTSCSFPLALHLGQCLSACGEGFYQDHTTCKGCYSSCRECVGPEYLHCTRCMKAEEGLQPEMYLEGIPVGICLPQCKTQFYLDYDGVCKGEQRDIPR</sequence>
<reference evidence="1 2" key="1">
    <citation type="journal article" date="2022" name="Gigascience">
        <title>A chromosome-level genome assembly and annotation of the desert horned lizard, Phrynosoma platyrhinos, provides insight into chromosomal rearrangements among reptiles.</title>
        <authorList>
            <person name="Koochekian N."/>
            <person name="Ascanio A."/>
            <person name="Farleigh K."/>
            <person name="Card D.C."/>
            <person name="Schield D.R."/>
            <person name="Castoe T.A."/>
            <person name="Jezkova T."/>
        </authorList>
    </citation>
    <scope>NUCLEOTIDE SEQUENCE [LARGE SCALE GENOMIC DNA]</scope>
    <source>
        <strain evidence="1">NK-2021</strain>
    </source>
</reference>
<evidence type="ECO:0000313" key="1">
    <source>
        <dbReference type="EMBL" id="KAH0615787.1"/>
    </source>
</evidence>